<dbReference type="EMBL" id="CP040626">
    <property type="protein sequence ID" value="QMW91897.1"/>
    <property type="molecule type" value="Genomic_DNA"/>
</dbReference>
<evidence type="ECO:0000313" key="8">
    <source>
        <dbReference type="EMBL" id="QMW91897.1"/>
    </source>
</evidence>
<sequence length="233" mass="27865">MSNEELVLLYQKGDKQALEILIENNKGRVFKIANKFFVGKTNSIDFDDLIQEGYIGLIIASEKYNPNMDYHASFITYATYWIYQRIHGFIIQKNTNDETSLNIPVSEENNSELQDIIEFIDYDFENVEEKIYLKKLREDLERVMNENTTLKEREILKLHYGWDCKECTLTYISGIFNITSSRVHQIENRALRKIRQSKWSRVEYKKYYESIRHNYKSIEKKIDFANKYFQGII</sequence>
<dbReference type="CDD" id="cd06171">
    <property type="entry name" value="Sigma70_r4"/>
    <property type="match status" value="1"/>
</dbReference>
<gene>
    <name evidence="8" type="ORF">FF104_13215</name>
</gene>
<dbReference type="Gene3D" id="1.20.120.1810">
    <property type="match status" value="1"/>
</dbReference>
<dbReference type="PANTHER" id="PTHR30603:SF47">
    <property type="entry name" value="RNA POLYMERASE SIGMA FACTOR SIGD, CHLOROPLASTIC"/>
    <property type="match status" value="1"/>
</dbReference>
<keyword evidence="4" id="KW-0804">Transcription</keyword>
<evidence type="ECO:0000259" key="7">
    <source>
        <dbReference type="Pfam" id="PF04545"/>
    </source>
</evidence>
<dbReference type="InterPro" id="IPR014284">
    <property type="entry name" value="RNA_pol_sigma-70_dom"/>
</dbReference>
<keyword evidence="3" id="KW-0238">DNA-binding</keyword>
<keyword evidence="1" id="KW-0805">Transcription regulation</keyword>
<evidence type="ECO:0000256" key="2">
    <source>
        <dbReference type="ARBA" id="ARBA00023082"/>
    </source>
</evidence>
<dbReference type="InterPro" id="IPR007627">
    <property type="entry name" value="RNA_pol_sigma70_r2"/>
</dbReference>
<feature type="domain" description="RNA polymerase sigma-70 region 4" evidence="7">
    <location>
        <begin position="151"/>
        <end position="196"/>
    </location>
</feature>
<dbReference type="PRINTS" id="PR00046">
    <property type="entry name" value="SIGMA70FCT"/>
</dbReference>
<feature type="domain" description="RNA polymerase sigma-70 region 2" evidence="6">
    <location>
        <begin position="21"/>
        <end position="87"/>
    </location>
</feature>
<keyword evidence="2" id="KW-0731">Sigma factor</keyword>
<dbReference type="InterPro" id="IPR050239">
    <property type="entry name" value="Sigma-70_RNA_pol_init_factors"/>
</dbReference>
<dbReference type="SUPFAM" id="SSF88946">
    <property type="entry name" value="Sigma2 domain of RNA polymerase sigma factors"/>
    <property type="match status" value="1"/>
</dbReference>
<proteinExistence type="predicted"/>
<dbReference type="GO" id="GO:0016987">
    <property type="term" value="F:sigma factor activity"/>
    <property type="evidence" value="ECO:0007669"/>
    <property type="project" value="UniProtKB-KW"/>
</dbReference>
<evidence type="ECO:0000313" key="9">
    <source>
        <dbReference type="Proteomes" id="UP000515243"/>
    </source>
</evidence>
<accession>A0AAP9RGL7</accession>
<evidence type="ECO:0000259" key="6">
    <source>
        <dbReference type="Pfam" id="PF04542"/>
    </source>
</evidence>
<dbReference type="InterPro" id="IPR036388">
    <property type="entry name" value="WH-like_DNA-bd_sf"/>
</dbReference>
<dbReference type="Gene3D" id="1.10.10.10">
    <property type="entry name" value="Winged helix-like DNA-binding domain superfamily/Winged helix DNA-binding domain"/>
    <property type="match status" value="1"/>
</dbReference>
<keyword evidence="5" id="KW-0175">Coiled coil</keyword>
<evidence type="ECO:0000256" key="3">
    <source>
        <dbReference type="ARBA" id="ARBA00023125"/>
    </source>
</evidence>
<dbReference type="SUPFAM" id="SSF88659">
    <property type="entry name" value="Sigma3 and sigma4 domains of RNA polymerase sigma factors"/>
    <property type="match status" value="1"/>
</dbReference>
<name>A0AAP9RGL7_CLOBU</name>
<dbReference type="AlphaFoldDB" id="A0AAP9RGL7"/>
<evidence type="ECO:0000256" key="1">
    <source>
        <dbReference type="ARBA" id="ARBA00023015"/>
    </source>
</evidence>
<evidence type="ECO:0000256" key="4">
    <source>
        <dbReference type="ARBA" id="ARBA00023163"/>
    </source>
</evidence>
<dbReference type="RefSeq" id="WP_035761628.1">
    <property type="nucleotide sequence ID" value="NZ_AP019716.1"/>
</dbReference>
<dbReference type="NCBIfam" id="TIGR02937">
    <property type="entry name" value="sigma70-ECF"/>
    <property type="match status" value="1"/>
</dbReference>
<dbReference type="InterPro" id="IPR013325">
    <property type="entry name" value="RNA_pol_sigma_r2"/>
</dbReference>
<dbReference type="GO" id="GO:0006352">
    <property type="term" value="P:DNA-templated transcription initiation"/>
    <property type="evidence" value="ECO:0007669"/>
    <property type="project" value="InterPro"/>
</dbReference>
<feature type="coiled-coil region" evidence="5">
    <location>
        <begin position="126"/>
        <end position="153"/>
    </location>
</feature>
<dbReference type="InterPro" id="IPR013324">
    <property type="entry name" value="RNA_pol_sigma_r3/r4-like"/>
</dbReference>
<dbReference type="Proteomes" id="UP000515243">
    <property type="component" value="Chromosome 1"/>
</dbReference>
<dbReference type="PANTHER" id="PTHR30603">
    <property type="entry name" value="RNA POLYMERASE SIGMA FACTOR RPO"/>
    <property type="match status" value="1"/>
</dbReference>
<dbReference type="GeneID" id="92945142"/>
<dbReference type="InterPro" id="IPR007630">
    <property type="entry name" value="RNA_pol_sigma70_r4"/>
</dbReference>
<reference evidence="8 9" key="1">
    <citation type="submission" date="2019-05" db="EMBL/GenBank/DDBJ databases">
        <authorList>
            <person name="Schori C."/>
            <person name="Ahrens C."/>
        </authorList>
    </citation>
    <scope>NUCLEOTIDE SEQUENCE [LARGE SCALE GENOMIC DNA]</scope>
    <source>
        <strain evidence="8 9">DSM 10702</strain>
    </source>
</reference>
<dbReference type="InterPro" id="IPR000943">
    <property type="entry name" value="RNA_pol_sigma70"/>
</dbReference>
<dbReference type="Pfam" id="PF04542">
    <property type="entry name" value="Sigma70_r2"/>
    <property type="match status" value="1"/>
</dbReference>
<organism evidence="8 9">
    <name type="scientific">Clostridium butyricum</name>
    <dbReference type="NCBI Taxonomy" id="1492"/>
    <lineage>
        <taxon>Bacteria</taxon>
        <taxon>Bacillati</taxon>
        <taxon>Bacillota</taxon>
        <taxon>Clostridia</taxon>
        <taxon>Eubacteriales</taxon>
        <taxon>Clostridiaceae</taxon>
        <taxon>Clostridium</taxon>
    </lineage>
</organism>
<dbReference type="Pfam" id="PF04545">
    <property type="entry name" value="Sigma70_r4"/>
    <property type="match status" value="1"/>
</dbReference>
<evidence type="ECO:0000256" key="5">
    <source>
        <dbReference type="SAM" id="Coils"/>
    </source>
</evidence>
<dbReference type="GO" id="GO:0003677">
    <property type="term" value="F:DNA binding"/>
    <property type="evidence" value="ECO:0007669"/>
    <property type="project" value="UniProtKB-KW"/>
</dbReference>
<protein>
    <submittedName>
        <fullName evidence="8">Sigma-70 family RNA polymerase sigma factor</fullName>
    </submittedName>
</protein>